<comment type="caution">
    <text evidence="2">The sequence shown here is derived from an EMBL/GenBank/DDBJ whole genome shotgun (WGS) entry which is preliminary data.</text>
</comment>
<protein>
    <submittedName>
        <fullName evidence="2">Uncharacterized protein</fullName>
    </submittedName>
</protein>
<proteinExistence type="predicted"/>
<evidence type="ECO:0000313" key="3">
    <source>
        <dbReference type="Proteomes" id="UP001321473"/>
    </source>
</evidence>
<dbReference type="EMBL" id="JARKHS020015780">
    <property type="protein sequence ID" value="KAK8774124.1"/>
    <property type="molecule type" value="Genomic_DNA"/>
</dbReference>
<reference evidence="2 3" key="1">
    <citation type="journal article" date="2023" name="Arcadia Sci">
        <title>De novo assembly of a long-read Amblyomma americanum tick genome.</title>
        <authorList>
            <person name="Chou S."/>
            <person name="Poskanzer K.E."/>
            <person name="Rollins M."/>
            <person name="Thuy-Boun P.S."/>
        </authorList>
    </citation>
    <scope>NUCLEOTIDE SEQUENCE [LARGE SCALE GENOMIC DNA]</scope>
    <source>
        <strain evidence="2">F_SG_1</strain>
        <tissue evidence="2">Salivary glands</tissue>
    </source>
</reference>
<dbReference type="Proteomes" id="UP001321473">
    <property type="component" value="Unassembled WGS sequence"/>
</dbReference>
<gene>
    <name evidence="2" type="ORF">V5799_011342</name>
</gene>
<keyword evidence="3" id="KW-1185">Reference proteome</keyword>
<name>A0AAQ4EHE9_AMBAM</name>
<evidence type="ECO:0000256" key="1">
    <source>
        <dbReference type="SAM" id="MobiDB-lite"/>
    </source>
</evidence>
<evidence type="ECO:0000313" key="2">
    <source>
        <dbReference type="EMBL" id="KAK8774124.1"/>
    </source>
</evidence>
<organism evidence="2 3">
    <name type="scientific">Amblyomma americanum</name>
    <name type="common">Lone star tick</name>
    <dbReference type="NCBI Taxonomy" id="6943"/>
    <lineage>
        <taxon>Eukaryota</taxon>
        <taxon>Metazoa</taxon>
        <taxon>Ecdysozoa</taxon>
        <taxon>Arthropoda</taxon>
        <taxon>Chelicerata</taxon>
        <taxon>Arachnida</taxon>
        <taxon>Acari</taxon>
        <taxon>Parasitiformes</taxon>
        <taxon>Ixodida</taxon>
        <taxon>Ixodoidea</taxon>
        <taxon>Ixodidae</taxon>
        <taxon>Amblyomminae</taxon>
        <taxon>Amblyomma</taxon>
    </lineage>
</organism>
<dbReference type="AlphaFoldDB" id="A0AAQ4EHE9"/>
<sequence length="72" mass="7459">MAAARSPRHPGASLSTRAGSPGGESDAVRVRPITYAPRPQYPRNELRNVGASASEVGPHAEADNAPPSIQTV</sequence>
<accession>A0AAQ4EHE9</accession>
<feature type="region of interest" description="Disordered" evidence="1">
    <location>
        <begin position="1"/>
        <end position="72"/>
    </location>
</feature>